<reference evidence="1 2" key="1">
    <citation type="submission" date="2019-06" db="EMBL/GenBank/DDBJ databases">
        <title>Metagenome assembled Genome of Spiribacter salinus SL48-SHIP from the microbial mat of Salt Lake 48 (Novosibirsk region, Russia).</title>
        <authorList>
            <person name="Shipova A."/>
            <person name="Rozanov A.S."/>
            <person name="Bryanskaya A.V."/>
            <person name="Peltek S.E."/>
        </authorList>
    </citation>
    <scope>NUCLEOTIDE SEQUENCE [LARGE SCALE GENOMIC DNA]</scope>
    <source>
        <strain evidence="1">SL48-SHIP-2</strain>
    </source>
</reference>
<evidence type="ECO:0000313" key="2">
    <source>
        <dbReference type="Proteomes" id="UP000315400"/>
    </source>
</evidence>
<gene>
    <name evidence="1" type="ORF">FKY71_02170</name>
</gene>
<dbReference type="STRING" id="1260251.SPISAL_05350"/>
<dbReference type="AlphaFoldDB" id="A0A540VV44"/>
<name>A0A540VV44_9GAMM</name>
<dbReference type="Pfam" id="PF04267">
    <property type="entry name" value="SoxD"/>
    <property type="match status" value="1"/>
</dbReference>
<evidence type="ECO:0000313" key="1">
    <source>
        <dbReference type="EMBL" id="TQF00640.1"/>
    </source>
</evidence>
<sequence>MRIHCPFCGERDEHEFSYGGDATWLRPDESNTDQTRWSAYVFLRDNPRGWHQEYWQHVHGCRAWICVTRNTMSHEVRRVCSAQERVKELRAEASQ</sequence>
<dbReference type="InterPro" id="IPR006279">
    <property type="entry name" value="SoxD"/>
</dbReference>
<protein>
    <submittedName>
        <fullName evidence="1">Sarcosine oxidase subunit delta</fullName>
    </submittedName>
</protein>
<dbReference type="GO" id="GO:0046653">
    <property type="term" value="P:tetrahydrofolate metabolic process"/>
    <property type="evidence" value="ECO:0007669"/>
    <property type="project" value="InterPro"/>
</dbReference>
<dbReference type="InterPro" id="IPR038561">
    <property type="entry name" value="SoxD_sf"/>
</dbReference>
<dbReference type="GO" id="GO:0008115">
    <property type="term" value="F:sarcosine oxidase activity"/>
    <property type="evidence" value="ECO:0007669"/>
    <property type="project" value="InterPro"/>
</dbReference>
<dbReference type="EMBL" id="VIFK01000007">
    <property type="protein sequence ID" value="TQF00640.1"/>
    <property type="molecule type" value="Genomic_DNA"/>
</dbReference>
<dbReference type="Gene3D" id="3.30.2270.10">
    <property type="entry name" value="Folate-binding superfamily"/>
    <property type="match status" value="1"/>
</dbReference>
<dbReference type="Proteomes" id="UP000315400">
    <property type="component" value="Unassembled WGS sequence"/>
</dbReference>
<organism evidence="1 2">
    <name type="scientific">Spiribacter salinus</name>
    <dbReference type="NCBI Taxonomy" id="1335746"/>
    <lineage>
        <taxon>Bacteria</taxon>
        <taxon>Pseudomonadati</taxon>
        <taxon>Pseudomonadota</taxon>
        <taxon>Gammaproteobacteria</taxon>
        <taxon>Chromatiales</taxon>
        <taxon>Ectothiorhodospiraceae</taxon>
        <taxon>Spiribacter</taxon>
    </lineage>
</organism>
<comment type="caution">
    <text evidence="1">The sequence shown here is derived from an EMBL/GenBank/DDBJ whole genome shotgun (WGS) entry which is preliminary data.</text>
</comment>
<accession>A0A540VV44</accession>
<proteinExistence type="predicted"/>